<evidence type="ECO:0000256" key="4">
    <source>
        <dbReference type="ARBA" id="ARBA00022618"/>
    </source>
</evidence>
<keyword evidence="11" id="KW-1185">Reference proteome</keyword>
<keyword evidence="7" id="KW-0131">Cell cycle</keyword>
<dbReference type="Ensembl" id="ENSLCAT00010047751.1">
    <property type="protein sequence ID" value="ENSLCAP00010046624.1"/>
    <property type="gene ID" value="ENSLCAG00010021608.1"/>
</dbReference>
<dbReference type="InterPro" id="IPR057261">
    <property type="entry name" value="Sororin-like_M"/>
</dbReference>
<dbReference type="Proteomes" id="UP000314980">
    <property type="component" value="Unassembled WGS sequence"/>
</dbReference>
<keyword evidence="4" id="KW-0132">Cell division</keyword>
<dbReference type="InterPro" id="IPR018605">
    <property type="entry name" value="Sororin"/>
</dbReference>
<evidence type="ECO:0000313" key="11">
    <source>
        <dbReference type="Proteomes" id="UP000314980"/>
    </source>
</evidence>
<dbReference type="STRING" id="8187.ENSLCAP00010046624"/>
<evidence type="ECO:0000256" key="5">
    <source>
        <dbReference type="ARBA" id="ARBA00022776"/>
    </source>
</evidence>
<feature type="domain" description="Sororin-like middle region" evidence="9">
    <location>
        <begin position="118"/>
        <end position="223"/>
    </location>
</feature>
<accession>A0A4W6F976</accession>
<reference evidence="10" key="3">
    <citation type="submission" date="2025-09" db="UniProtKB">
        <authorList>
            <consortium name="Ensembl"/>
        </authorList>
    </citation>
    <scope>IDENTIFICATION</scope>
</reference>
<dbReference type="GO" id="GO:0051301">
    <property type="term" value="P:cell division"/>
    <property type="evidence" value="ECO:0007669"/>
    <property type="project" value="UniProtKB-KW"/>
</dbReference>
<dbReference type="FunCoup" id="A0A4W6F976">
    <property type="interactions" value="530"/>
</dbReference>
<feature type="compositionally biased region" description="Pro residues" evidence="8">
    <location>
        <begin position="115"/>
        <end position="124"/>
    </location>
</feature>
<dbReference type="GO" id="GO:0007064">
    <property type="term" value="P:mitotic sister chromatid cohesion"/>
    <property type="evidence" value="ECO:0007669"/>
    <property type="project" value="TreeGrafter"/>
</dbReference>
<reference evidence="10" key="2">
    <citation type="submission" date="2025-08" db="UniProtKB">
        <authorList>
            <consortium name="Ensembl"/>
        </authorList>
    </citation>
    <scope>IDENTIFICATION</scope>
</reference>
<evidence type="ECO:0000256" key="7">
    <source>
        <dbReference type="ARBA" id="ARBA00023306"/>
    </source>
</evidence>
<dbReference type="Pfam" id="PF09666">
    <property type="entry name" value="Sororin_middle"/>
    <property type="match status" value="1"/>
</dbReference>
<evidence type="ECO:0000256" key="1">
    <source>
        <dbReference type="ARBA" id="ARBA00004123"/>
    </source>
</evidence>
<feature type="compositionally biased region" description="Basic and acidic residues" evidence="8">
    <location>
        <begin position="67"/>
        <end position="77"/>
    </location>
</feature>
<dbReference type="GO" id="GO:0031536">
    <property type="term" value="P:positive regulation of exit from mitosis"/>
    <property type="evidence" value="ECO:0007669"/>
    <property type="project" value="TreeGrafter"/>
</dbReference>
<dbReference type="GO" id="GO:0005694">
    <property type="term" value="C:chromosome"/>
    <property type="evidence" value="ECO:0007669"/>
    <property type="project" value="UniProtKB-SubCell"/>
</dbReference>
<evidence type="ECO:0000256" key="3">
    <source>
        <dbReference type="ARBA" id="ARBA00022454"/>
    </source>
</evidence>
<evidence type="ECO:0000313" key="10">
    <source>
        <dbReference type="Ensembl" id="ENSLCAP00010046624.1"/>
    </source>
</evidence>
<proteinExistence type="predicted"/>
<dbReference type="PANTHER" id="PTHR31092:SF2">
    <property type="entry name" value="SORORIN"/>
    <property type="match status" value="1"/>
</dbReference>
<protein>
    <recommendedName>
        <fullName evidence="9">Sororin-like middle region domain-containing protein</fullName>
    </recommendedName>
</protein>
<feature type="compositionally biased region" description="Polar residues" evidence="8">
    <location>
        <begin position="1"/>
        <end position="13"/>
    </location>
</feature>
<name>A0A4W6F976_LATCA</name>
<dbReference type="InParanoid" id="A0A4W6F976"/>
<dbReference type="GO" id="GO:0005634">
    <property type="term" value="C:nucleus"/>
    <property type="evidence" value="ECO:0007669"/>
    <property type="project" value="UniProtKB-SubCell"/>
</dbReference>
<evidence type="ECO:0000259" key="9">
    <source>
        <dbReference type="Pfam" id="PF09666"/>
    </source>
</evidence>
<sequence>MNGGTPQSIMSETNNLNSSLRRRSPRLSSPQDNLKTDKKMAPASVAVKRSITVRKIAPRKTVAPSENNKENTPRRSEGSQQKKQKVSTPGPTPGRGGSSSVEKKKEKKKAAMPSPIIPSSPPPSRSHQPAMDPEDEVWSQKVRRSYSRLSDKSFNSPNSRETLFGFEKLQTPEVARSARQSKTGLEASGSLSCLNSFTSLLEVDDCGSAFPEPDPNIPGVAVVKEKRRRKKLIMKTIVVCGPDYLLCYLELLTWNDMTVFCKFNVFKIDLEYVYVLCSSATNWLIVHVEVISGAETLKHNLQD</sequence>
<dbReference type="AlphaFoldDB" id="A0A4W6F976"/>
<keyword evidence="5" id="KW-0498">Mitosis</keyword>
<evidence type="ECO:0000256" key="6">
    <source>
        <dbReference type="ARBA" id="ARBA00023242"/>
    </source>
</evidence>
<dbReference type="GO" id="GO:0007080">
    <property type="term" value="P:mitotic metaphase chromosome alignment"/>
    <property type="evidence" value="ECO:0007669"/>
    <property type="project" value="TreeGrafter"/>
</dbReference>
<dbReference type="GO" id="GO:0006302">
    <property type="term" value="P:double-strand break repair"/>
    <property type="evidence" value="ECO:0007669"/>
    <property type="project" value="TreeGrafter"/>
</dbReference>
<dbReference type="GeneTree" id="ENSGT00390000010028"/>
<reference evidence="11" key="1">
    <citation type="submission" date="2015-09" db="EMBL/GenBank/DDBJ databases">
        <authorList>
            <person name="Sai Rama Sridatta P."/>
        </authorList>
    </citation>
    <scope>NUCLEOTIDE SEQUENCE [LARGE SCALE GENOMIC DNA]</scope>
</reference>
<evidence type="ECO:0000256" key="2">
    <source>
        <dbReference type="ARBA" id="ARBA00004286"/>
    </source>
</evidence>
<comment type="subcellular location">
    <subcellularLocation>
        <location evidence="2">Chromosome</location>
    </subcellularLocation>
    <subcellularLocation>
        <location evidence="1">Nucleus</location>
    </subcellularLocation>
</comment>
<organism evidence="10 11">
    <name type="scientific">Lates calcarifer</name>
    <name type="common">Barramundi</name>
    <name type="synonym">Holocentrus calcarifer</name>
    <dbReference type="NCBI Taxonomy" id="8187"/>
    <lineage>
        <taxon>Eukaryota</taxon>
        <taxon>Metazoa</taxon>
        <taxon>Chordata</taxon>
        <taxon>Craniata</taxon>
        <taxon>Vertebrata</taxon>
        <taxon>Euteleostomi</taxon>
        <taxon>Actinopterygii</taxon>
        <taxon>Neopterygii</taxon>
        <taxon>Teleostei</taxon>
        <taxon>Neoteleostei</taxon>
        <taxon>Acanthomorphata</taxon>
        <taxon>Carangaria</taxon>
        <taxon>Carangaria incertae sedis</taxon>
        <taxon>Centropomidae</taxon>
        <taxon>Lates</taxon>
    </lineage>
</organism>
<keyword evidence="6" id="KW-0539">Nucleus</keyword>
<feature type="region of interest" description="Disordered" evidence="8">
    <location>
        <begin position="1"/>
        <end position="157"/>
    </location>
</feature>
<dbReference type="PANTHER" id="PTHR31092">
    <property type="entry name" value="SORORIN"/>
    <property type="match status" value="1"/>
</dbReference>
<keyword evidence="3" id="KW-0158">Chromosome</keyword>
<evidence type="ECO:0000256" key="8">
    <source>
        <dbReference type="SAM" id="MobiDB-lite"/>
    </source>
</evidence>